<keyword evidence="3" id="KW-1185">Reference proteome</keyword>
<name>A0A165L7V8_9APHY</name>
<evidence type="ECO:0000313" key="2">
    <source>
        <dbReference type="EMBL" id="KZT64057.1"/>
    </source>
</evidence>
<sequence>MIGWRSRFGATPDAAIPAPLALVSVARPSCIAVSSSARPASMASNASRSLTSAHVSVHDMERDAASHVESRMATHPDSDMFNLP</sequence>
<gene>
    <name evidence="2" type="ORF">DAEQUDRAFT_733118</name>
</gene>
<dbReference type="Proteomes" id="UP000076727">
    <property type="component" value="Unassembled WGS sequence"/>
</dbReference>
<dbReference type="EMBL" id="KV429143">
    <property type="protein sequence ID" value="KZT64057.1"/>
    <property type="molecule type" value="Genomic_DNA"/>
</dbReference>
<proteinExistence type="predicted"/>
<feature type="compositionally biased region" description="Basic and acidic residues" evidence="1">
    <location>
        <begin position="56"/>
        <end position="78"/>
    </location>
</feature>
<organism evidence="2 3">
    <name type="scientific">Daedalea quercina L-15889</name>
    <dbReference type="NCBI Taxonomy" id="1314783"/>
    <lineage>
        <taxon>Eukaryota</taxon>
        <taxon>Fungi</taxon>
        <taxon>Dikarya</taxon>
        <taxon>Basidiomycota</taxon>
        <taxon>Agaricomycotina</taxon>
        <taxon>Agaricomycetes</taxon>
        <taxon>Polyporales</taxon>
        <taxon>Fomitopsis</taxon>
    </lineage>
</organism>
<evidence type="ECO:0000256" key="1">
    <source>
        <dbReference type="SAM" id="MobiDB-lite"/>
    </source>
</evidence>
<feature type="compositionally biased region" description="Polar residues" evidence="1">
    <location>
        <begin position="36"/>
        <end position="54"/>
    </location>
</feature>
<dbReference type="AlphaFoldDB" id="A0A165L7V8"/>
<evidence type="ECO:0000313" key="3">
    <source>
        <dbReference type="Proteomes" id="UP000076727"/>
    </source>
</evidence>
<feature type="region of interest" description="Disordered" evidence="1">
    <location>
        <begin position="36"/>
        <end position="84"/>
    </location>
</feature>
<reference evidence="2 3" key="1">
    <citation type="journal article" date="2016" name="Mol. Biol. Evol.">
        <title>Comparative Genomics of Early-Diverging Mushroom-Forming Fungi Provides Insights into the Origins of Lignocellulose Decay Capabilities.</title>
        <authorList>
            <person name="Nagy L.G."/>
            <person name="Riley R."/>
            <person name="Tritt A."/>
            <person name="Adam C."/>
            <person name="Daum C."/>
            <person name="Floudas D."/>
            <person name="Sun H."/>
            <person name="Yadav J.S."/>
            <person name="Pangilinan J."/>
            <person name="Larsson K.H."/>
            <person name="Matsuura K."/>
            <person name="Barry K."/>
            <person name="Labutti K."/>
            <person name="Kuo R."/>
            <person name="Ohm R.A."/>
            <person name="Bhattacharya S.S."/>
            <person name="Shirouzu T."/>
            <person name="Yoshinaga Y."/>
            <person name="Martin F.M."/>
            <person name="Grigoriev I.V."/>
            <person name="Hibbett D.S."/>
        </authorList>
    </citation>
    <scope>NUCLEOTIDE SEQUENCE [LARGE SCALE GENOMIC DNA]</scope>
    <source>
        <strain evidence="2 3">L-15889</strain>
    </source>
</reference>
<accession>A0A165L7V8</accession>
<protein>
    <submittedName>
        <fullName evidence="2">Uncharacterized protein</fullName>
    </submittedName>
</protein>